<sequence length="72" mass="8026">MILPNRQSTTKHLQHGLLGDVVHCYSNTQSQAQRLIICYPLCQAGDNERPSTRGCERRISAVESERVVSSVS</sequence>
<proteinExistence type="predicted"/>
<dbReference type="Proteomes" id="UP001152622">
    <property type="component" value="Chromosome 16"/>
</dbReference>
<organism evidence="1 2">
    <name type="scientific">Synaphobranchus kaupii</name>
    <name type="common">Kaup's arrowtooth eel</name>
    <dbReference type="NCBI Taxonomy" id="118154"/>
    <lineage>
        <taxon>Eukaryota</taxon>
        <taxon>Metazoa</taxon>
        <taxon>Chordata</taxon>
        <taxon>Craniata</taxon>
        <taxon>Vertebrata</taxon>
        <taxon>Euteleostomi</taxon>
        <taxon>Actinopterygii</taxon>
        <taxon>Neopterygii</taxon>
        <taxon>Teleostei</taxon>
        <taxon>Anguilliformes</taxon>
        <taxon>Synaphobranchidae</taxon>
        <taxon>Synaphobranchus</taxon>
    </lineage>
</organism>
<accession>A0A9Q1EKM2</accession>
<dbReference type="EMBL" id="JAINUF010000016">
    <property type="protein sequence ID" value="KAJ8340542.1"/>
    <property type="molecule type" value="Genomic_DNA"/>
</dbReference>
<evidence type="ECO:0000313" key="2">
    <source>
        <dbReference type="Proteomes" id="UP001152622"/>
    </source>
</evidence>
<protein>
    <submittedName>
        <fullName evidence="1">Uncharacterized protein</fullName>
    </submittedName>
</protein>
<name>A0A9Q1EKM2_SYNKA</name>
<reference evidence="1" key="1">
    <citation type="journal article" date="2023" name="Science">
        <title>Genome structures resolve the early diversification of teleost fishes.</title>
        <authorList>
            <person name="Parey E."/>
            <person name="Louis A."/>
            <person name="Montfort J."/>
            <person name="Bouchez O."/>
            <person name="Roques C."/>
            <person name="Iampietro C."/>
            <person name="Lluch J."/>
            <person name="Castinel A."/>
            <person name="Donnadieu C."/>
            <person name="Desvignes T."/>
            <person name="Floi Bucao C."/>
            <person name="Jouanno E."/>
            <person name="Wen M."/>
            <person name="Mejri S."/>
            <person name="Dirks R."/>
            <person name="Jansen H."/>
            <person name="Henkel C."/>
            <person name="Chen W.J."/>
            <person name="Zahm M."/>
            <person name="Cabau C."/>
            <person name="Klopp C."/>
            <person name="Thompson A.W."/>
            <person name="Robinson-Rechavi M."/>
            <person name="Braasch I."/>
            <person name="Lecointre G."/>
            <person name="Bobe J."/>
            <person name="Postlethwait J.H."/>
            <person name="Berthelot C."/>
            <person name="Roest Crollius H."/>
            <person name="Guiguen Y."/>
        </authorList>
    </citation>
    <scope>NUCLEOTIDE SEQUENCE</scope>
    <source>
        <strain evidence="1">WJC10195</strain>
    </source>
</reference>
<dbReference type="AlphaFoldDB" id="A0A9Q1EKM2"/>
<comment type="caution">
    <text evidence="1">The sequence shown here is derived from an EMBL/GenBank/DDBJ whole genome shotgun (WGS) entry which is preliminary data.</text>
</comment>
<keyword evidence="2" id="KW-1185">Reference proteome</keyword>
<gene>
    <name evidence="1" type="ORF">SKAU_G00351750</name>
</gene>
<evidence type="ECO:0000313" key="1">
    <source>
        <dbReference type="EMBL" id="KAJ8340542.1"/>
    </source>
</evidence>